<proteinExistence type="predicted"/>
<keyword evidence="3" id="KW-1185">Reference proteome</keyword>
<evidence type="ECO:0000313" key="2">
    <source>
        <dbReference type="EMBL" id="ETI70524.1"/>
    </source>
</evidence>
<evidence type="ECO:0000259" key="1">
    <source>
        <dbReference type="Pfam" id="PF00171"/>
    </source>
</evidence>
<dbReference type="AlphaFoldDB" id="A0AB94ITY1"/>
<evidence type="ECO:0000313" key="3">
    <source>
        <dbReference type="Proteomes" id="UP000018877"/>
    </source>
</evidence>
<organism evidence="2 3">
    <name type="scientific">Neobacillus vireti LMG 21834</name>
    <dbReference type="NCBI Taxonomy" id="1131730"/>
    <lineage>
        <taxon>Bacteria</taxon>
        <taxon>Bacillati</taxon>
        <taxon>Bacillota</taxon>
        <taxon>Bacilli</taxon>
        <taxon>Bacillales</taxon>
        <taxon>Bacillaceae</taxon>
        <taxon>Neobacillus</taxon>
    </lineage>
</organism>
<dbReference type="InterPro" id="IPR015590">
    <property type="entry name" value="Aldehyde_DH_dom"/>
</dbReference>
<dbReference type="InterPro" id="IPR016161">
    <property type="entry name" value="Ald_DH/histidinol_DH"/>
</dbReference>
<dbReference type="SUPFAM" id="SSF53720">
    <property type="entry name" value="ALDH-like"/>
    <property type="match status" value="1"/>
</dbReference>
<dbReference type="Gene3D" id="3.40.309.10">
    <property type="entry name" value="Aldehyde Dehydrogenase, Chain A, domain 2"/>
    <property type="match status" value="1"/>
</dbReference>
<dbReference type="EMBL" id="ALAN01000015">
    <property type="protein sequence ID" value="ETI70524.1"/>
    <property type="molecule type" value="Genomic_DNA"/>
</dbReference>
<dbReference type="Pfam" id="PF00171">
    <property type="entry name" value="Aldedh"/>
    <property type="match status" value="1"/>
</dbReference>
<gene>
    <name evidence="2" type="ORF">BAVI_02209</name>
</gene>
<dbReference type="GO" id="GO:0016620">
    <property type="term" value="F:oxidoreductase activity, acting on the aldehyde or oxo group of donors, NAD or NADP as acceptor"/>
    <property type="evidence" value="ECO:0007669"/>
    <property type="project" value="InterPro"/>
</dbReference>
<name>A0AB94ITY1_9BACI</name>
<sequence length="51" mass="5932">MGPLVSEQHYQKVKSYLEIAKDEKAILICGGKRPELPEYLQDGYYLEFRAL</sequence>
<accession>A0AB94ITY1</accession>
<reference evidence="2 3" key="1">
    <citation type="journal article" date="2014" name="Environ. Microbiol.">
        <title>The nitrate-ammonifying and nosZ-carrying bacterium Bacillus vireti is a potent source and sink for nitric and nitrous oxide under high nitrate conditions.</title>
        <authorList>
            <person name="Mania D."/>
            <person name="Heylen K."/>
            <person name="van Spanning R.J."/>
            <person name="Frostegard A."/>
        </authorList>
    </citation>
    <scope>NUCLEOTIDE SEQUENCE [LARGE SCALE GENOMIC DNA]</scope>
    <source>
        <strain evidence="2 3">LMG 21834</strain>
    </source>
</reference>
<protein>
    <submittedName>
        <fullName evidence="2">Betaine-aldehyde dehydrogenase</fullName>
    </submittedName>
</protein>
<dbReference type="Proteomes" id="UP000018877">
    <property type="component" value="Unassembled WGS sequence"/>
</dbReference>
<feature type="domain" description="Aldehyde dehydrogenase" evidence="1">
    <location>
        <begin position="1"/>
        <end position="47"/>
    </location>
</feature>
<dbReference type="InterPro" id="IPR016163">
    <property type="entry name" value="Ald_DH_C"/>
</dbReference>
<comment type="caution">
    <text evidence="2">The sequence shown here is derived from an EMBL/GenBank/DDBJ whole genome shotgun (WGS) entry which is preliminary data.</text>
</comment>